<reference evidence="2 3" key="1">
    <citation type="submission" date="2017-10" db="EMBL/GenBank/DDBJ databases">
        <title>Bacillus sp. nov., a halophilic bacterium isolated from a Yangshapao Lake.</title>
        <authorList>
            <person name="Wang H."/>
        </authorList>
    </citation>
    <scope>NUCLEOTIDE SEQUENCE [LARGE SCALE GENOMIC DNA]</scope>
    <source>
        <strain evidence="2 3">YSP-3</strain>
    </source>
</reference>
<dbReference type="Proteomes" id="UP000248066">
    <property type="component" value="Unassembled WGS sequence"/>
</dbReference>
<dbReference type="CDD" id="cd04301">
    <property type="entry name" value="NAT_SF"/>
    <property type="match status" value="1"/>
</dbReference>
<sequence length="273" mass="30936">MRGGVFIFKNQWEDDQKNDRLVAWLPDFTEEDLIKLRQDLDHHERGKRIVYIKESGHSGLLGLDFREEAVSSGFFSGDKAYIYTHYGKEERSKSKSEKENSEVLAKVKADRKKITAGERAPFPVSLAGDSDLLSLASLYRMVFPEYPTNIFEPEALKKSIESDYTFAVMKDGDEVIGAASAMDTGYGSAEITDCAVNPAYRGQAILNFIIQKLEEQCVRCGINHVFSMTRARSTGMNMTVKRLEYIYEGTLINNCVITSGFEDMNMWTKNLKK</sequence>
<dbReference type="AlphaFoldDB" id="A0A2W0HMP1"/>
<dbReference type="NCBIfam" id="TIGR03827">
    <property type="entry name" value="GNAT_ablB"/>
    <property type="match status" value="1"/>
</dbReference>
<dbReference type="RefSeq" id="WP_110518214.1">
    <property type="nucleotide sequence ID" value="NZ_PDOF01000001.1"/>
</dbReference>
<keyword evidence="2" id="KW-0808">Transferase</keyword>
<dbReference type="SUPFAM" id="SSF55729">
    <property type="entry name" value="Acyl-CoA N-acyltransferases (Nat)"/>
    <property type="match status" value="1"/>
</dbReference>
<proteinExistence type="predicted"/>
<protein>
    <submittedName>
        <fullName evidence="2">Putative beta-lysine N-acetyltransferase</fullName>
    </submittedName>
</protein>
<dbReference type="Gene3D" id="3.40.630.30">
    <property type="match status" value="1"/>
</dbReference>
<dbReference type="InterPro" id="IPR000182">
    <property type="entry name" value="GNAT_dom"/>
</dbReference>
<accession>A0A2W0HMP1</accession>
<dbReference type="InterPro" id="IPR022525">
    <property type="entry name" value="GNAT_AblB"/>
</dbReference>
<dbReference type="OrthoDB" id="9790652at2"/>
<evidence type="ECO:0000259" key="1">
    <source>
        <dbReference type="PROSITE" id="PS51186"/>
    </source>
</evidence>
<comment type="caution">
    <text evidence="2">The sequence shown here is derived from an EMBL/GenBank/DDBJ whole genome shotgun (WGS) entry which is preliminary data.</text>
</comment>
<dbReference type="EMBL" id="PDOF01000001">
    <property type="protein sequence ID" value="PYZ98342.1"/>
    <property type="molecule type" value="Genomic_DNA"/>
</dbReference>
<dbReference type="GO" id="GO:0008080">
    <property type="term" value="F:N-acetyltransferase activity"/>
    <property type="evidence" value="ECO:0007669"/>
    <property type="project" value="InterPro"/>
</dbReference>
<feature type="domain" description="N-acetyltransferase" evidence="1">
    <location>
        <begin position="122"/>
        <end position="273"/>
    </location>
</feature>
<dbReference type="PROSITE" id="PS51186">
    <property type="entry name" value="GNAT"/>
    <property type="match status" value="1"/>
</dbReference>
<dbReference type="Pfam" id="PF00583">
    <property type="entry name" value="Acetyltransf_1"/>
    <property type="match status" value="1"/>
</dbReference>
<keyword evidence="3" id="KW-1185">Reference proteome</keyword>
<gene>
    <name evidence="2" type="primary">ablB</name>
    <name evidence="2" type="ORF">CR205_07015</name>
</gene>
<organism evidence="2 3">
    <name type="scientific">Alteribacter lacisalsi</name>
    <dbReference type="NCBI Taxonomy" id="2045244"/>
    <lineage>
        <taxon>Bacteria</taxon>
        <taxon>Bacillati</taxon>
        <taxon>Bacillota</taxon>
        <taxon>Bacilli</taxon>
        <taxon>Bacillales</taxon>
        <taxon>Bacillaceae</taxon>
        <taxon>Alteribacter</taxon>
    </lineage>
</organism>
<dbReference type="InterPro" id="IPR016181">
    <property type="entry name" value="Acyl_CoA_acyltransferase"/>
</dbReference>
<evidence type="ECO:0000313" key="3">
    <source>
        <dbReference type="Proteomes" id="UP000248066"/>
    </source>
</evidence>
<name>A0A2W0HMP1_9BACI</name>
<evidence type="ECO:0000313" key="2">
    <source>
        <dbReference type="EMBL" id="PYZ98342.1"/>
    </source>
</evidence>